<dbReference type="PANTHER" id="PTHR43685">
    <property type="entry name" value="GLYCOSYLTRANSFERASE"/>
    <property type="match status" value="1"/>
</dbReference>
<dbReference type="Pfam" id="PF00535">
    <property type="entry name" value="Glycos_transf_2"/>
    <property type="match status" value="1"/>
</dbReference>
<evidence type="ECO:0000259" key="1">
    <source>
        <dbReference type="Pfam" id="PF00535"/>
    </source>
</evidence>
<proteinExistence type="predicted"/>
<dbReference type="GO" id="GO:0016740">
    <property type="term" value="F:transferase activity"/>
    <property type="evidence" value="ECO:0007669"/>
    <property type="project" value="UniProtKB-KW"/>
</dbReference>
<dbReference type="RefSeq" id="WP_008141739.1">
    <property type="nucleotide sequence ID" value="NZ_CABJGD010000019.1"/>
</dbReference>
<keyword evidence="2" id="KW-0808">Transferase</keyword>
<dbReference type="Gene3D" id="3.90.550.10">
    <property type="entry name" value="Spore Coat Polysaccharide Biosynthesis Protein SpsA, Chain A"/>
    <property type="match status" value="1"/>
</dbReference>
<protein>
    <submittedName>
        <fullName evidence="2">Glycosyltransferase</fullName>
    </submittedName>
</protein>
<evidence type="ECO:0000313" key="2">
    <source>
        <dbReference type="EMBL" id="RHA74947.1"/>
    </source>
</evidence>
<accession>A0A413SYT4</accession>
<dbReference type="InterPro" id="IPR029044">
    <property type="entry name" value="Nucleotide-diphossugar_trans"/>
</dbReference>
<dbReference type="GeneID" id="78404020"/>
<dbReference type="InterPro" id="IPR050834">
    <property type="entry name" value="Glycosyltransf_2"/>
</dbReference>
<dbReference type="PANTHER" id="PTHR43685:SF2">
    <property type="entry name" value="GLYCOSYLTRANSFERASE 2-LIKE DOMAIN-CONTAINING PROTEIN"/>
    <property type="match status" value="1"/>
</dbReference>
<name>A0A413SYT4_9BACT</name>
<reference evidence="2 3" key="1">
    <citation type="submission" date="2018-08" db="EMBL/GenBank/DDBJ databases">
        <title>A genome reference for cultivated species of the human gut microbiota.</title>
        <authorList>
            <person name="Zou Y."/>
            <person name="Xue W."/>
            <person name="Luo G."/>
        </authorList>
    </citation>
    <scope>NUCLEOTIDE SEQUENCE [LARGE SCALE GENOMIC DNA]</scope>
    <source>
        <strain evidence="2 3">AM42-38</strain>
    </source>
</reference>
<dbReference type="Proteomes" id="UP000283855">
    <property type="component" value="Unassembled WGS sequence"/>
</dbReference>
<feature type="domain" description="Glycosyltransferase 2-like" evidence="1">
    <location>
        <begin position="57"/>
        <end position="224"/>
    </location>
</feature>
<gene>
    <name evidence="2" type="ORF">DW921_09495</name>
</gene>
<dbReference type="AlphaFoldDB" id="A0A413SYT4"/>
<evidence type="ECO:0000313" key="3">
    <source>
        <dbReference type="Proteomes" id="UP000283855"/>
    </source>
</evidence>
<organism evidence="2 3">
    <name type="scientific">Phocaeicola coprophilus</name>
    <dbReference type="NCBI Taxonomy" id="387090"/>
    <lineage>
        <taxon>Bacteria</taxon>
        <taxon>Pseudomonadati</taxon>
        <taxon>Bacteroidota</taxon>
        <taxon>Bacteroidia</taxon>
        <taxon>Bacteroidales</taxon>
        <taxon>Bacteroidaceae</taxon>
        <taxon>Phocaeicola</taxon>
    </lineage>
</organism>
<comment type="caution">
    <text evidence="2">The sequence shown here is derived from an EMBL/GenBank/DDBJ whole genome shotgun (WGS) entry which is preliminary data.</text>
</comment>
<dbReference type="SUPFAM" id="SSF53448">
    <property type="entry name" value="Nucleotide-diphospho-sugar transferases"/>
    <property type="match status" value="1"/>
</dbReference>
<dbReference type="EMBL" id="QSFT01000019">
    <property type="protein sequence ID" value="RHA74947.1"/>
    <property type="molecule type" value="Genomic_DNA"/>
</dbReference>
<dbReference type="InterPro" id="IPR001173">
    <property type="entry name" value="Glyco_trans_2-like"/>
</dbReference>
<sequence>MTVVPLSPVLLTLIIACCTLFLIQLAFVLGIYNRIHQACKKLSGSPADSNTPLPPLSVIIVTKDTGKVLEENLSAILEQDYPQFEVIVVNDQSAGEDENILKRMEGKYHHLYRTFIPQTARYISRKKLGIAMGIKASRYEWIVVTEPYCRPVSPNWLRSLASHFTPETDIVLGYSNYFPAKGCFARRLIADTLFHSMRYLGMALAGKPYMGIGRNLAYRKRIYENHKGFSDQLVLQRGEDDLFINSVANSYNTQVAVHPDSIVRMPIPPYKRIWFEEKIGEHVTGHLYHGWARFSNAFETWTCALFHLITLAGLILSIISFQWIATGVFFLLGLIRFIIQMIVFRNTAKDMQEKLCCVFPVFDLFRPLLSLQLKLLYFMRAKSDFLRK</sequence>